<sequence>MQLVSITIRRRPQSNNDLLDRENGIAEDLLPVLWRVNRLGDTMADDQSYKRARDAVFKALSFPMVDENGSVFPNSIVVTRVPDYNLPRLRTEATMKWDDAKLKRYCTNMEWAVYWTRKRLTHDRQAAVHGTSPRKRNIPLTPQSFITPIPDQSSRRHVEAHRYRPVRRPAPWTVLSWLSGRVVGMNDNMDKNENDSDDNRNRDDRDDKDNRDDKDDRDDDCYPLGKH</sequence>
<dbReference type="EMBL" id="ANPB02000003">
    <property type="protein sequence ID" value="KAF4486241.1"/>
    <property type="molecule type" value="Genomic_DNA"/>
</dbReference>
<feature type="compositionally biased region" description="Polar residues" evidence="1">
    <location>
        <begin position="140"/>
        <end position="152"/>
    </location>
</feature>
<protein>
    <submittedName>
        <fullName evidence="2">Uncharacterized protein</fullName>
    </submittedName>
</protein>
<comment type="caution">
    <text evidence="2">The sequence shown here is derived from an EMBL/GenBank/DDBJ whole genome shotgun (WGS) entry which is preliminary data.</text>
</comment>
<dbReference type="Proteomes" id="UP000011096">
    <property type="component" value="Unassembled WGS sequence"/>
</dbReference>
<accession>A0A7J6J8Q7</accession>
<dbReference type="InParanoid" id="A0A7J6J8Q7"/>
<evidence type="ECO:0000256" key="1">
    <source>
        <dbReference type="SAM" id="MobiDB-lite"/>
    </source>
</evidence>
<organism evidence="2 3">
    <name type="scientific">Colletotrichum fructicola (strain Nara gc5)</name>
    <name type="common">Anthracnose fungus</name>
    <name type="synonym">Colletotrichum gloeosporioides (strain Nara gc5)</name>
    <dbReference type="NCBI Taxonomy" id="1213859"/>
    <lineage>
        <taxon>Eukaryota</taxon>
        <taxon>Fungi</taxon>
        <taxon>Dikarya</taxon>
        <taxon>Ascomycota</taxon>
        <taxon>Pezizomycotina</taxon>
        <taxon>Sordariomycetes</taxon>
        <taxon>Hypocreomycetidae</taxon>
        <taxon>Glomerellales</taxon>
        <taxon>Glomerellaceae</taxon>
        <taxon>Colletotrichum</taxon>
        <taxon>Colletotrichum gloeosporioides species complex</taxon>
    </lineage>
</organism>
<feature type="region of interest" description="Disordered" evidence="1">
    <location>
        <begin position="125"/>
        <end position="161"/>
    </location>
</feature>
<reference evidence="2 3" key="2">
    <citation type="submission" date="2020-04" db="EMBL/GenBank/DDBJ databases">
        <title>Genome sequencing and assembly of multiple isolates from the Colletotrichum gloeosporioides species complex.</title>
        <authorList>
            <person name="Gan P."/>
            <person name="Shirasu K."/>
        </authorList>
    </citation>
    <scope>NUCLEOTIDE SEQUENCE [LARGE SCALE GENOMIC DNA]</scope>
    <source>
        <strain evidence="2 3">Nara gc5</strain>
    </source>
</reference>
<evidence type="ECO:0000313" key="2">
    <source>
        <dbReference type="EMBL" id="KAF4486241.1"/>
    </source>
</evidence>
<keyword evidence="3" id="KW-1185">Reference proteome</keyword>
<feature type="compositionally biased region" description="Basic and acidic residues" evidence="1">
    <location>
        <begin position="188"/>
        <end position="214"/>
    </location>
</feature>
<dbReference type="AlphaFoldDB" id="A0A7J6J8Q7"/>
<feature type="region of interest" description="Disordered" evidence="1">
    <location>
        <begin position="184"/>
        <end position="227"/>
    </location>
</feature>
<gene>
    <name evidence="2" type="ORF">CGGC5_v005030</name>
</gene>
<name>A0A7J6J8Q7_COLFN</name>
<dbReference type="RefSeq" id="XP_066009000.1">
    <property type="nucleotide sequence ID" value="XM_066151383.1"/>
</dbReference>
<reference evidence="2 3" key="1">
    <citation type="submission" date="2012-08" db="EMBL/GenBank/DDBJ databases">
        <authorList>
            <person name="Gan P.H.P."/>
            <person name="Ikeda K."/>
            <person name="Irieda H."/>
            <person name="Narusaka M."/>
            <person name="O'Connell R.J."/>
            <person name="Narusaka Y."/>
            <person name="Takano Y."/>
            <person name="Kubo Y."/>
            <person name="Shirasu K."/>
        </authorList>
    </citation>
    <scope>NUCLEOTIDE SEQUENCE [LARGE SCALE GENOMIC DNA]</scope>
    <source>
        <strain evidence="2 3">Nara gc5</strain>
    </source>
</reference>
<dbReference type="OrthoDB" id="4840573at2759"/>
<dbReference type="GeneID" id="43615233"/>
<evidence type="ECO:0000313" key="3">
    <source>
        <dbReference type="Proteomes" id="UP000011096"/>
    </source>
</evidence>
<proteinExistence type="predicted"/>